<reference evidence="8 9" key="1">
    <citation type="journal article" date="2010" name="Genome Res.">
        <title>Genomic, proteomic, and transcriptomic analysis of virulent and avirulent Rickettsia prowazekii reveals its adaptive mutation capabilities.</title>
        <authorList>
            <person name="Bechah Y."/>
            <person name="El Karkouri K."/>
            <person name="Mediannikov O."/>
            <person name="Leroy Q."/>
            <person name="Pelletier N."/>
            <person name="Robert C."/>
            <person name="Medigue C."/>
            <person name="Mege J.L."/>
            <person name="Raoult D."/>
        </authorList>
    </citation>
    <scope>NUCLEOTIDE SEQUENCE [LARGE SCALE GENOMIC DNA]</scope>
    <source>
        <strain evidence="8 9">Rp22</strain>
    </source>
</reference>
<dbReference type="SMART" id="SM00363">
    <property type="entry name" value="S4"/>
    <property type="match status" value="1"/>
</dbReference>
<evidence type="ECO:0000256" key="6">
    <source>
        <dbReference type="RuleBase" id="RU003887"/>
    </source>
</evidence>
<keyword evidence="3 5" id="KW-0694">RNA-binding</keyword>
<evidence type="ECO:0000256" key="2">
    <source>
        <dbReference type="ARBA" id="ARBA00008348"/>
    </source>
</evidence>
<dbReference type="PATRIC" id="fig|449216.3.peg.550"/>
<dbReference type="KEGG" id="rpq:rpr22_CDS525"/>
<organism evidence="8 9">
    <name type="scientific">Rickettsia prowazekii (strain Rp22)</name>
    <dbReference type="NCBI Taxonomy" id="449216"/>
    <lineage>
        <taxon>Bacteria</taxon>
        <taxon>Pseudomonadati</taxon>
        <taxon>Pseudomonadota</taxon>
        <taxon>Alphaproteobacteria</taxon>
        <taxon>Rickettsiales</taxon>
        <taxon>Rickettsiaceae</taxon>
        <taxon>Rickettsieae</taxon>
        <taxon>Rickettsia</taxon>
        <taxon>typhus group</taxon>
    </lineage>
</organism>
<dbReference type="PANTHER" id="PTHR47683">
    <property type="entry name" value="PSEUDOURIDINE SYNTHASE FAMILY PROTEIN-RELATED"/>
    <property type="match status" value="1"/>
</dbReference>
<dbReference type="CDD" id="cd00165">
    <property type="entry name" value="S4"/>
    <property type="match status" value="1"/>
</dbReference>
<dbReference type="PANTHER" id="PTHR47683:SF3">
    <property type="entry name" value="RIBOSOMAL LARGE SUBUNIT PSEUDOURIDINE SYNTHASE B"/>
    <property type="match status" value="1"/>
</dbReference>
<dbReference type="InterPro" id="IPR006145">
    <property type="entry name" value="PsdUridine_synth_RsuA/RluA"/>
</dbReference>
<dbReference type="HOGENOM" id="CLU_024979_1_0_5"/>
<dbReference type="InterPro" id="IPR000748">
    <property type="entry name" value="PsdUridine_synth_RsuA/RluB/E/F"/>
</dbReference>
<dbReference type="EMBL" id="CP001584">
    <property type="protein sequence ID" value="ADE30074.1"/>
    <property type="molecule type" value="Genomic_DNA"/>
</dbReference>
<dbReference type="EC" id="5.4.99.-" evidence="6"/>
<dbReference type="PROSITE" id="PS50889">
    <property type="entry name" value="S4"/>
    <property type="match status" value="1"/>
</dbReference>
<evidence type="ECO:0000256" key="4">
    <source>
        <dbReference type="ARBA" id="ARBA00023235"/>
    </source>
</evidence>
<dbReference type="CDD" id="cd02556">
    <property type="entry name" value="PseudoU_synth_RluB"/>
    <property type="match status" value="1"/>
</dbReference>
<evidence type="ECO:0000256" key="1">
    <source>
        <dbReference type="ARBA" id="ARBA00000073"/>
    </source>
</evidence>
<gene>
    <name evidence="8" type="primary">rluA2</name>
    <name evidence="8" type="ordered locus">rpr22_CDS525</name>
</gene>
<dbReference type="Gene3D" id="3.10.290.10">
    <property type="entry name" value="RNA-binding S4 domain"/>
    <property type="match status" value="1"/>
</dbReference>
<name>D5AXD5_RICPP</name>
<dbReference type="InterPro" id="IPR020103">
    <property type="entry name" value="PsdUridine_synth_cat_dom_sf"/>
</dbReference>
<dbReference type="InterPro" id="IPR042092">
    <property type="entry name" value="PsdUridine_s_RsuA/RluB/E/F_cat"/>
</dbReference>
<dbReference type="InterPro" id="IPR002942">
    <property type="entry name" value="S4_RNA-bd"/>
</dbReference>
<dbReference type="PROSITE" id="PS01149">
    <property type="entry name" value="PSI_RSU"/>
    <property type="match status" value="1"/>
</dbReference>
<dbReference type="Pfam" id="PF01479">
    <property type="entry name" value="S4"/>
    <property type="match status" value="1"/>
</dbReference>
<dbReference type="SUPFAM" id="SSF55174">
    <property type="entry name" value="Alpha-L RNA-binding motif"/>
    <property type="match status" value="1"/>
</dbReference>
<dbReference type="GeneID" id="57569668"/>
<dbReference type="InterPro" id="IPR018496">
    <property type="entry name" value="PsdUridine_synth_RsuA/RluB_CS"/>
</dbReference>
<dbReference type="GO" id="GO:0120159">
    <property type="term" value="F:rRNA pseudouridine synthase activity"/>
    <property type="evidence" value="ECO:0007669"/>
    <property type="project" value="UniProtKB-ARBA"/>
</dbReference>
<comment type="similarity">
    <text evidence="2 6">Belongs to the pseudouridine synthase RsuA family.</text>
</comment>
<dbReference type="Proteomes" id="UP000006931">
    <property type="component" value="Chromosome"/>
</dbReference>
<dbReference type="Gene3D" id="3.30.70.580">
    <property type="entry name" value="Pseudouridine synthase I, catalytic domain, N-terminal subdomain"/>
    <property type="match status" value="1"/>
</dbReference>
<dbReference type="GO" id="GO:0003723">
    <property type="term" value="F:RNA binding"/>
    <property type="evidence" value="ECO:0007669"/>
    <property type="project" value="UniProtKB-KW"/>
</dbReference>
<dbReference type="InterPro" id="IPR050343">
    <property type="entry name" value="RsuA_PseudoU_synthase"/>
</dbReference>
<keyword evidence="4 6" id="KW-0413">Isomerase</keyword>
<dbReference type="InterPro" id="IPR020094">
    <property type="entry name" value="TruA/RsuA/RluB/E/F_N"/>
</dbReference>
<evidence type="ECO:0000256" key="5">
    <source>
        <dbReference type="PROSITE-ProRule" id="PRU00182"/>
    </source>
</evidence>
<dbReference type="RefSeq" id="WP_004597835.1">
    <property type="nucleotide sequence ID" value="NC_017560.1"/>
</dbReference>
<sequence>MCRLAKIISNAGVCSRRNAEKLIVGGKVKIDGITILSPATNVDMSNQIEVSGRLINNTQKPRLWIYYKPVGLITTHKDPLSRKTVFEQLIGLPRVISIGRLDLNSEGLLLLTNSGDLAHQFEMPASKLKRVYNVRAYGNPNILLKNNYKNLKIDGIFYNPHSIKLLRQNKSNSWFEVVLFEGKNREIRRIFEYFGLQVNKLIRIQYGALKIGNLKPGNYQEISNKILEKQLVMCF</sequence>
<dbReference type="GO" id="GO:0000455">
    <property type="term" value="P:enzyme-directed rRNA pseudouridine synthesis"/>
    <property type="evidence" value="ECO:0007669"/>
    <property type="project" value="UniProtKB-ARBA"/>
</dbReference>
<dbReference type="Gene3D" id="3.30.70.1560">
    <property type="entry name" value="Alpha-L RNA-binding motif"/>
    <property type="match status" value="1"/>
</dbReference>
<protein>
    <recommendedName>
        <fullName evidence="6">Pseudouridine synthase</fullName>
        <ecNumber evidence="6">5.4.99.-</ecNumber>
    </recommendedName>
</protein>
<evidence type="ECO:0000313" key="9">
    <source>
        <dbReference type="Proteomes" id="UP000006931"/>
    </source>
</evidence>
<feature type="domain" description="RNA-binding S4" evidence="7">
    <location>
        <begin position="2"/>
        <end position="59"/>
    </location>
</feature>
<dbReference type="GO" id="GO:0016829">
    <property type="term" value="F:lyase activity"/>
    <property type="evidence" value="ECO:0007669"/>
    <property type="project" value="UniProtKB-KW"/>
</dbReference>
<dbReference type="Pfam" id="PF00849">
    <property type="entry name" value="PseudoU_synth_2"/>
    <property type="match status" value="1"/>
</dbReference>
<dbReference type="InterPro" id="IPR036986">
    <property type="entry name" value="S4_RNA-bd_sf"/>
</dbReference>
<comment type="catalytic activity">
    <reaction evidence="1">
        <text>a uridine in RNA = a pseudouridine in RNA</text>
        <dbReference type="Rhea" id="RHEA:48348"/>
        <dbReference type="Rhea" id="RHEA-COMP:12068"/>
        <dbReference type="Rhea" id="RHEA-COMP:12069"/>
        <dbReference type="ChEBI" id="CHEBI:65314"/>
        <dbReference type="ChEBI" id="CHEBI:65315"/>
    </reaction>
</comment>
<dbReference type="NCBIfam" id="TIGR00093">
    <property type="entry name" value="pseudouridine synthase"/>
    <property type="match status" value="1"/>
</dbReference>
<evidence type="ECO:0000259" key="7">
    <source>
        <dbReference type="SMART" id="SM00363"/>
    </source>
</evidence>
<keyword evidence="8" id="KW-0456">Lyase</keyword>
<dbReference type="AlphaFoldDB" id="D5AXD5"/>
<dbReference type="SUPFAM" id="SSF55120">
    <property type="entry name" value="Pseudouridine synthase"/>
    <property type="match status" value="1"/>
</dbReference>
<dbReference type="SMR" id="D5AXD5"/>
<evidence type="ECO:0000313" key="8">
    <source>
        <dbReference type="EMBL" id="ADE30074.1"/>
    </source>
</evidence>
<evidence type="ECO:0000256" key="3">
    <source>
        <dbReference type="ARBA" id="ARBA00022884"/>
    </source>
</evidence>
<proteinExistence type="inferred from homology"/>
<accession>D5AXD5</accession>